<dbReference type="GO" id="GO:0012505">
    <property type="term" value="C:endomembrane system"/>
    <property type="evidence" value="ECO:0007669"/>
    <property type="project" value="UniProtKB-SubCell"/>
</dbReference>
<name>A0A0N1H544_9EURO</name>
<dbReference type="VEuPathDB" id="FungiDB:AB675_10267"/>
<feature type="transmembrane region" description="Helical" evidence="6">
    <location>
        <begin position="12"/>
        <end position="35"/>
    </location>
</feature>
<dbReference type="GO" id="GO:0030026">
    <property type="term" value="P:intracellular manganese ion homeostasis"/>
    <property type="evidence" value="ECO:0007669"/>
    <property type="project" value="InterPro"/>
</dbReference>
<dbReference type="PANTHER" id="PTHR31851">
    <property type="entry name" value="FE(2+)/MN(2+) TRANSPORTER PCL1"/>
    <property type="match status" value="1"/>
</dbReference>
<keyword evidence="8" id="KW-1185">Reference proteome</keyword>
<evidence type="ECO:0000313" key="7">
    <source>
        <dbReference type="EMBL" id="KPI37366.1"/>
    </source>
</evidence>
<comment type="similarity">
    <text evidence="2">Belongs to the CCC1 family.</text>
</comment>
<evidence type="ECO:0000256" key="6">
    <source>
        <dbReference type="SAM" id="Phobius"/>
    </source>
</evidence>
<feature type="transmembrane region" description="Helical" evidence="6">
    <location>
        <begin position="202"/>
        <end position="224"/>
    </location>
</feature>
<dbReference type="Pfam" id="PF01988">
    <property type="entry name" value="VIT1"/>
    <property type="match status" value="1"/>
</dbReference>
<evidence type="ECO:0000256" key="2">
    <source>
        <dbReference type="ARBA" id="ARBA00007049"/>
    </source>
</evidence>
<proteinExistence type="inferred from homology"/>
<keyword evidence="3 6" id="KW-0812">Transmembrane</keyword>
<protein>
    <submittedName>
        <fullName evidence="7">Vacuolar iron transporter 1.1</fullName>
    </submittedName>
</protein>
<evidence type="ECO:0000256" key="4">
    <source>
        <dbReference type="ARBA" id="ARBA00022989"/>
    </source>
</evidence>
<accession>A0A0N1H544</accession>
<reference evidence="7 8" key="1">
    <citation type="submission" date="2015-06" db="EMBL/GenBank/DDBJ databases">
        <title>Draft genome of the ant-associated black yeast Phialophora attae CBS 131958.</title>
        <authorList>
            <person name="Moreno L.F."/>
            <person name="Stielow B.J."/>
            <person name="de Hoog S."/>
            <person name="Vicente V.A."/>
            <person name="Weiss V.A."/>
            <person name="de Vries M."/>
            <person name="Cruz L.M."/>
            <person name="Souza E.M."/>
        </authorList>
    </citation>
    <scope>NUCLEOTIDE SEQUENCE [LARGE SCALE GENOMIC DNA]</scope>
    <source>
        <strain evidence="7 8">CBS 131958</strain>
    </source>
</reference>
<comment type="caution">
    <text evidence="7">The sequence shown here is derived from an EMBL/GenBank/DDBJ whole genome shotgun (WGS) entry which is preliminary data.</text>
</comment>
<comment type="subcellular location">
    <subcellularLocation>
        <location evidence="1">Endomembrane system</location>
        <topology evidence="1">Multi-pass membrane protein</topology>
    </subcellularLocation>
</comment>
<evidence type="ECO:0000256" key="3">
    <source>
        <dbReference type="ARBA" id="ARBA00022692"/>
    </source>
</evidence>
<sequence>MSEPHTKNGRYLHDFVLGFADGLTVPFALTTGFAGLGSQRIVIIAGVAELLSGAISMGLGAYLAALTDRQVYHNELRREQKEVEQVPVREKEEIFDILCSYGPERDAVKPFVDALCRDKDAWIKFMMDIELKLEKPLRRHAVWSALVMGVAYALGGLLPMLPYFAMRDVHKALFISIGIAIFVLLVFGFLKSRLFGGTATQALMSAISTLVIGAVAAAVSYGIVQGINSASW</sequence>
<keyword evidence="4 6" id="KW-1133">Transmembrane helix</keyword>
<dbReference type="Proteomes" id="UP000038010">
    <property type="component" value="Unassembled WGS sequence"/>
</dbReference>
<evidence type="ECO:0000313" key="8">
    <source>
        <dbReference type="Proteomes" id="UP000038010"/>
    </source>
</evidence>
<dbReference type="OrthoDB" id="73465at2759"/>
<dbReference type="InterPro" id="IPR008217">
    <property type="entry name" value="Ccc1_fam"/>
</dbReference>
<dbReference type="RefSeq" id="XP_017997329.1">
    <property type="nucleotide sequence ID" value="XM_018139026.1"/>
</dbReference>
<dbReference type="EMBL" id="LFJN01000024">
    <property type="protein sequence ID" value="KPI37366.1"/>
    <property type="molecule type" value="Genomic_DNA"/>
</dbReference>
<evidence type="ECO:0000256" key="1">
    <source>
        <dbReference type="ARBA" id="ARBA00004127"/>
    </source>
</evidence>
<dbReference type="STRING" id="1664694.A0A0N1H544"/>
<organism evidence="7 8">
    <name type="scientific">Cyphellophora attinorum</name>
    <dbReference type="NCBI Taxonomy" id="1664694"/>
    <lineage>
        <taxon>Eukaryota</taxon>
        <taxon>Fungi</taxon>
        <taxon>Dikarya</taxon>
        <taxon>Ascomycota</taxon>
        <taxon>Pezizomycotina</taxon>
        <taxon>Eurotiomycetes</taxon>
        <taxon>Chaetothyriomycetidae</taxon>
        <taxon>Chaetothyriales</taxon>
        <taxon>Cyphellophoraceae</taxon>
        <taxon>Cyphellophora</taxon>
    </lineage>
</organism>
<dbReference type="AlphaFoldDB" id="A0A0N1H544"/>
<feature type="transmembrane region" description="Helical" evidence="6">
    <location>
        <begin position="41"/>
        <end position="65"/>
    </location>
</feature>
<keyword evidence="5 6" id="KW-0472">Membrane</keyword>
<evidence type="ECO:0000256" key="5">
    <source>
        <dbReference type="ARBA" id="ARBA00023136"/>
    </source>
</evidence>
<dbReference type="GO" id="GO:0005384">
    <property type="term" value="F:manganese ion transmembrane transporter activity"/>
    <property type="evidence" value="ECO:0007669"/>
    <property type="project" value="InterPro"/>
</dbReference>
<gene>
    <name evidence="7" type="ORF">AB675_10267</name>
</gene>
<feature type="transmembrane region" description="Helical" evidence="6">
    <location>
        <begin position="172"/>
        <end position="190"/>
    </location>
</feature>
<dbReference type="GeneID" id="28730906"/>
<feature type="transmembrane region" description="Helical" evidence="6">
    <location>
        <begin position="141"/>
        <end position="166"/>
    </location>
</feature>